<dbReference type="InterPro" id="IPR011519">
    <property type="entry name" value="UnbV_ASPIC"/>
</dbReference>
<comment type="caution">
    <text evidence="4">The sequence shown here is derived from an EMBL/GenBank/DDBJ whole genome shotgun (WGS) entry which is preliminary data.</text>
</comment>
<dbReference type="PANTHER" id="PTHR16026">
    <property type="entry name" value="CARTILAGE ACIDIC PROTEIN 1"/>
    <property type="match status" value="1"/>
</dbReference>
<evidence type="ECO:0000256" key="1">
    <source>
        <dbReference type="ARBA" id="ARBA00022729"/>
    </source>
</evidence>
<protein>
    <submittedName>
        <fullName evidence="4">RNA-binding protein</fullName>
    </submittedName>
</protein>
<dbReference type="Pfam" id="PF13517">
    <property type="entry name" value="FG-GAP_3"/>
    <property type="match status" value="5"/>
</dbReference>
<evidence type="ECO:0000313" key="4">
    <source>
        <dbReference type="EMBL" id="TKK64551.1"/>
    </source>
</evidence>
<keyword evidence="1 2" id="KW-0732">Signal</keyword>
<sequence length="1110" mass="124146">MKLRENKISSTYLLLTFIALAAQFGCQDKNKTLSQQPLFTLLSPSQTNVSFSNTLTEGLNTNVLMYEYFYNGGGVAIGDVNGDGLQDIYFSANMVDNALYLNKGNMQFEEITGAAGVQGRPGPWKTGVTMADVNGDNKVDLLLCYSGKINGQKRVPQLFINEGNDSKGIPHFRDETIQYGLNDSMYSNQAYFFDYDRDGDLDVLFINHNPTRFSNLTDATIHELISRHDNERGTRLFKNNHNHFTDVTQSSGIVNSVLSYNLAAGIADVNNDGWPDVYISNDYLVPDYLYINNGNGTFTDKLNNAIAHTSQFSMGNNIADINNDCLPDIFTLDMLPEDNHRQKMLFAPDNYEVFDMTVRAGFHNQYMRNMLQLNNGNGTFSEIGQLAGISNTDWSWSPLFADYDNDGWKDLFVTNGYLRDYTNMDFLMYMGNQLQSSSNGIRREQLLEMVQHMPSSDVKNYLFKNEQNLSFSNMNNNWGIDSFSNSNGAAYADLDNDGDLDLVVNNINKPAFIYRNESNTAVNHFLEIKLQGSGSNTQGLGAKIYVYNNGKQQYQEQMTARGFQSSVSPVMHFGLGKDSVVDSLKIVWLSGRVQVVKNVKANKTITVNEKDANLPYLKTVAPQPLFQEVQFPISFKDSLKKINDFNRQPLLINPLSYAGLCLVKGDVNGDKREDIYIGGGNGKSGSLYLQQSDGSFVQKSETAFERDKAGEDVDGLFFDANGDGFNDLYVVSGGYDNYGPDDSLLQDRLYLNDGKGNFIKDDKALPAMHVSKSCVRATDINGDHFPDLFVGGRVIPGEYPVSPQSYLLINDGKGHFRDATASVAPSIQHIGMVTDAAWTDLNGDSRSDLIIVGEWMPVTVFINENGKLQNKTHDYFDKAYSGWWNKLSISDLNKDGKQDLIIGNLGLNTQCKVSDKEPADLYFKDFDENGTVEPILCFYIQGKSYPFLSKDELAGQINGMSKKFNRYQDYADATLQTVFSPEQLKGAGHLTANILTTSFFERGSDGRFHLQKLPVQAQFSPVFSINSFDYDKDGNQDLLLCGNINHARLRFGNYDANYGVLLKGDGKGRFTYIDQLNSGFNLTGDVHAVLRMGDSLFFRTEGNIKLFRRR</sequence>
<dbReference type="PANTHER" id="PTHR16026:SF0">
    <property type="entry name" value="CARTILAGE ACIDIC PROTEIN 1"/>
    <property type="match status" value="1"/>
</dbReference>
<name>A0A4U3KQU1_9BACT</name>
<feature type="signal peptide" evidence="2">
    <location>
        <begin position="1"/>
        <end position="21"/>
    </location>
</feature>
<gene>
    <name evidence="4" type="ORF">FC093_22305</name>
</gene>
<proteinExistence type="predicted"/>
<dbReference type="Pfam" id="PF07593">
    <property type="entry name" value="UnbV_ASPIC"/>
    <property type="match status" value="1"/>
</dbReference>
<keyword evidence="5" id="KW-1185">Reference proteome</keyword>
<dbReference type="Gene3D" id="2.130.10.130">
    <property type="entry name" value="Integrin alpha, N-terminal"/>
    <property type="match status" value="5"/>
</dbReference>
<dbReference type="SUPFAM" id="SSF69318">
    <property type="entry name" value="Integrin alpha N-terminal domain"/>
    <property type="match status" value="3"/>
</dbReference>
<dbReference type="AlphaFoldDB" id="A0A4U3KQU1"/>
<evidence type="ECO:0000256" key="2">
    <source>
        <dbReference type="SAM" id="SignalP"/>
    </source>
</evidence>
<reference evidence="4 5" key="1">
    <citation type="submission" date="2019-05" db="EMBL/GenBank/DDBJ databases">
        <title>Panacibacter sp. strain 17mud1-8 Genome sequencing and assembly.</title>
        <authorList>
            <person name="Chhetri G."/>
        </authorList>
    </citation>
    <scope>NUCLEOTIDE SEQUENCE [LARGE SCALE GENOMIC DNA]</scope>
    <source>
        <strain evidence="4 5">17mud1-8</strain>
    </source>
</reference>
<organism evidence="4 5">
    <name type="scientific">Ilyomonas limi</name>
    <dbReference type="NCBI Taxonomy" id="2575867"/>
    <lineage>
        <taxon>Bacteria</taxon>
        <taxon>Pseudomonadati</taxon>
        <taxon>Bacteroidota</taxon>
        <taxon>Chitinophagia</taxon>
        <taxon>Chitinophagales</taxon>
        <taxon>Chitinophagaceae</taxon>
        <taxon>Ilyomonas</taxon>
    </lineage>
</organism>
<dbReference type="EMBL" id="SZQL01000032">
    <property type="protein sequence ID" value="TKK64551.1"/>
    <property type="molecule type" value="Genomic_DNA"/>
</dbReference>
<feature type="domain" description="ASPIC/UnbV" evidence="3">
    <location>
        <begin position="539"/>
        <end position="606"/>
    </location>
</feature>
<dbReference type="Proteomes" id="UP000305848">
    <property type="component" value="Unassembled WGS sequence"/>
</dbReference>
<dbReference type="InterPro" id="IPR013517">
    <property type="entry name" value="FG-GAP"/>
</dbReference>
<evidence type="ECO:0000259" key="3">
    <source>
        <dbReference type="Pfam" id="PF07593"/>
    </source>
</evidence>
<dbReference type="OrthoDB" id="600363at2"/>
<feature type="chain" id="PRO_5020461059" evidence="2">
    <location>
        <begin position="22"/>
        <end position="1110"/>
    </location>
</feature>
<accession>A0A4U3KQU1</accession>
<evidence type="ECO:0000313" key="5">
    <source>
        <dbReference type="Proteomes" id="UP000305848"/>
    </source>
</evidence>
<dbReference type="InterPro" id="IPR028994">
    <property type="entry name" value="Integrin_alpha_N"/>
</dbReference>
<dbReference type="InterPro" id="IPR027039">
    <property type="entry name" value="Crtac1"/>
</dbReference>